<dbReference type="RefSeq" id="WP_100177570.1">
    <property type="nucleotide sequence ID" value="NZ_LFJC01000003.1"/>
</dbReference>
<comment type="caution">
    <text evidence="1">The sequence shown here is derived from an EMBL/GenBank/DDBJ whole genome shotgun (WGS) entry which is preliminary data.</text>
</comment>
<protein>
    <submittedName>
        <fullName evidence="1">Uncharacterized protein</fullName>
    </submittedName>
</protein>
<accession>A0A2M6UCP2</accession>
<dbReference type="Proteomes" id="UP000228930">
    <property type="component" value="Unassembled WGS sequence"/>
</dbReference>
<dbReference type="AlphaFoldDB" id="A0A2M6UCP2"/>
<gene>
    <name evidence="1" type="ORF">TSA1_17660</name>
</gene>
<keyword evidence="2" id="KW-1185">Reference proteome</keyword>
<sequence>MAEPLPTIIENSLQIAWDFLDRSGGIADPQQAAEILLDSIKTQILKGESRTLMLSNRAIAAFEQRQKAPC</sequence>
<evidence type="ECO:0000313" key="2">
    <source>
        <dbReference type="Proteomes" id="UP000228930"/>
    </source>
</evidence>
<dbReference type="EMBL" id="LFJC01000003">
    <property type="protein sequence ID" value="PIT02382.1"/>
    <property type="molecule type" value="Genomic_DNA"/>
</dbReference>
<evidence type="ECO:0000313" key="1">
    <source>
        <dbReference type="EMBL" id="PIT02382.1"/>
    </source>
</evidence>
<reference evidence="1 2" key="1">
    <citation type="submission" date="2015-06" db="EMBL/GenBank/DDBJ databases">
        <title>Comparative genome analysis of nirS-carrying Bradyrhizobium sp. strains.</title>
        <authorList>
            <person name="Ishii S."/>
            <person name="Jang J."/>
            <person name="Nishizawa T."/>
            <person name="Senoo K."/>
        </authorList>
    </citation>
    <scope>NUCLEOTIDE SEQUENCE [LARGE SCALE GENOMIC DNA]</scope>
    <source>
        <strain evidence="1 2">TSA1</strain>
    </source>
</reference>
<name>A0A2M6UCP2_9BRAD</name>
<proteinExistence type="predicted"/>
<organism evidence="1 2">
    <name type="scientific">Bradyrhizobium nitroreducens</name>
    <dbReference type="NCBI Taxonomy" id="709803"/>
    <lineage>
        <taxon>Bacteria</taxon>
        <taxon>Pseudomonadati</taxon>
        <taxon>Pseudomonadota</taxon>
        <taxon>Alphaproteobacteria</taxon>
        <taxon>Hyphomicrobiales</taxon>
        <taxon>Nitrobacteraceae</taxon>
        <taxon>Bradyrhizobium</taxon>
    </lineage>
</organism>